<name>A0ABY9WX95_9BACT</name>
<evidence type="ECO:0000256" key="2">
    <source>
        <dbReference type="SAM" id="SignalP"/>
    </source>
</evidence>
<proteinExistence type="predicted"/>
<keyword evidence="1" id="KW-0472">Membrane</keyword>
<feature type="signal peptide" evidence="2">
    <location>
        <begin position="1"/>
        <end position="24"/>
    </location>
</feature>
<keyword evidence="1" id="KW-1133">Transmembrane helix</keyword>
<sequence length="680" mass="75751">MLLRSVSTCLAVLVLLTPVRRARACGPDFPPELLSDRLGTMAELPDGVFMLEVSRLMPKPADAFLVVESVQEPEGARTGGGARETALYESGAKAFHTGNWQEARARFLEVLTLPIEERRRFSTFAAFMLGRTADSATEARLHFSQVRELVRQGFEDPLGLAVASLGEEARVLLKEDDDAGAIRLYVEQAAHGSVSGQASLLFVARMLALDEARLRKALREPLAQRLLTTYAWTRAKETVWVDGEAQSSPMPRLLEALAAVPGLAGADRLAASAWHSGRFDLAERFAGQEKTALDAWVRAKLALRRGDRSSAEQCLAEAAQGFPEAEDWSRIGIDEHPRRPRARVEGERALLELARGDFYPAAEHALASCSWPDLAYLAERVLTVDELQRLLRAHASDPAGRCAPELAFFLWNEAHDKTDADLNTRLRVLLGRRLLRNGRGQEALEFFRGTRWEEPARKYVEALDRAQSAWSDVDEAQALYSAAQLARTQGLEILGTEVTPDWGFMDGRFDLDAWHKEWEPYIEPTAARSVLKDVPVTTEAEKVRFTTHAPPHPLRFHYRSTAADLAEKAAELVPPRSQAYAALLCHAARFVSSTDPERVQRLWRTYVKRGANIPGVFQFGQSCPEPDFERVRNQKLTLQWPARRLSTLAMVGGGMLLPVAGAFFFVRRRRRETKSQGGGQ</sequence>
<feature type="chain" id="PRO_5045702145" description="Tetratricopeptide repeat protein" evidence="2">
    <location>
        <begin position="25"/>
        <end position="680"/>
    </location>
</feature>
<evidence type="ECO:0008006" key="5">
    <source>
        <dbReference type="Google" id="ProtNLM"/>
    </source>
</evidence>
<evidence type="ECO:0000313" key="3">
    <source>
        <dbReference type="EMBL" id="WNG47748.1"/>
    </source>
</evidence>
<keyword evidence="2" id="KW-0732">Signal</keyword>
<reference evidence="3 4" key="1">
    <citation type="submission" date="2019-08" db="EMBL/GenBank/DDBJ databases">
        <title>Archangium and Cystobacter genomes.</title>
        <authorList>
            <person name="Chen I.-C.K."/>
            <person name="Wielgoss S."/>
        </authorList>
    </citation>
    <scope>NUCLEOTIDE SEQUENCE [LARGE SCALE GENOMIC DNA]</scope>
    <source>
        <strain evidence="3 4">Cbm 6</strain>
    </source>
</reference>
<dbReference type="Proteomes" id="UP001611383">
    <property type="component" value="Chromosome"/>
</dbReference>
<organism evidence="3 4">
    <name type="scientific">Archangium minus</name>
    <dbReference type="NCBI Taxonomy" id="83450"/>
    <lineage>
        <taxon>Bacteria</taxon>
        <taxon>Pseudomonadati</taxon>
        <taxon>Myxococcota</taxon>
        <taxon>Myxococcia</taxon>
        <taxon>Myxococcales</taxon>
        <taxon>Cystobacterineae</taxon>
        <taxon>Archangiaceae</taxon>
        <taxon>Archangium</taxon>
    </lineage>
</organism>
<feature type="transmembrane region" description="Helical" evidence="1">
    <location>
        <begin position="645"/>
        <end position="666"/>
    </location>
</feature>
<keyword evidence="1" id="KW-0812">Transmembrane</keyword>
<evidence type="ECO:0000256" key="1">
    <source>
        <dbReference type="SAM" id="Phobius"/>
    </source>
</evidence>
<keyword evidence="4" id="KW-1185">Reference proteome</keyword>
<protein>
    <recommendedName>
        <fullName evidence="5">Tetratricopeptide repeat protein</fullName>
    </recommendedName>
</protein>
<dbReference type="EMBL" id="CP043494">
    <property type="protein sequence ID" value="WNG47748.1"/>
    <property type="molecule type" value="Genomic_DNA"/>
</dbReference>
<gene>
    <name evidence="3" type="ORF">F0U60_29185</name>
</gene>
<evidence type="ECO:0000313" key="4">
    <source>
        <dbReference type="Proteomes" id="UP001611383"/>
    </source>
</evidence>
<accession>A0ABY9WX95</accession>